<comment type="catalytic activity">
    <reaction evidence="5">
        <text>L-cysteine + L-glutamate + ATP = gamma-L-glutamyl-L-cysteine + ADP + phosphate + H(+)</text>
        <dbReference type="Rhea" id="RHEA:13285"/>
        <dbReference type="ChEBI" id="CHEBI:15378"/>
        <dbReference type="ChEBI" id="CHEBI:29985"/>
        <dbReference type="ChEBI" id="CHEBI:30616"/>
        <dbReference type="ChEBI" id="CHEBI:35235"/>
        <dbReference type="ChEBI" id="CHEBI:43474"/>
        <dbReference type="ChEBI" id="CHEBI:58173"/>
        <dbReference type="ChEBI" id="CHEBI:456216"/>
        <dbReference type="EC" id="6.3.2.2"/>
    </reaction>
</comment>
<dbReference type="InterPro" id="IPR014746">
    <property type="entry name" value="Gln_synth/guanido_kin_cat_dom"/>
</dbReference>
<dbReference type="Gene3D" id="3.30.590.20">
    <property type="match status" value="1"/>
</dbReference>
<dbReference type="Pfam" id="PF04107">
    <property type="entry name" value="GCS2"/>
    <property type="match status" value="1"/>
</dbReference>
<organism evidence="6 7">
    <name type="scientific">Streptococcus mutans</name>
    <dbReference type="NCBI Taxonomy" id="1309"/>
    <lineage>
        <taxon>Bacteria</taxon>
        <taxon>Bacillati</taxon>
        <taxon>Bacillota</taxon>
        <taxon>Bacilli</taxon>
        <taxon>Lactobacillales</taxon>
        <taxon>Streptococcaceae</taxon>
        <taxon>Streptococcus</taxon>
    </lineage>
</organism>
<dbReference type="AlphaFoldDB" id="A0AAX1K170"/>
<reference evidence="7" key="1">
    <citation type="submission" date="2020-12" db="EMBL/GenBank/DDBJ databases">
        <authorList>
            <person name="Wen Z.T."/>
        </authorList>
    </citation>
    <scope>NUCLEOTIDE SEQUENCE [LARGE SCALE GENOMIC DNA]</scope>
    <source>
        <strain evidence="7">27-3</strain>
    </source>
</reference>
<dbReference type="PANTHER" id="PTHR34378">
    <property type="entry name" value="GLUTAMATE--CYSTEINE LIGASE, CHLOROPLASTIC"/>
    <property type="match status" value="1"/>
</dbReference>
<evidence type="ECO:0000256" key="3">
    <source>
        <dbReference type="ARBA" id="ARBA00022741"/>
    </source>
</evidence>
<evidence type="ECO:0000256" key="5">
    <source>
        <dbReference type="ARBA" id="ARBA00048819"/>
    </source>
</evidence>
<dbReference type="EC" id="6.3.2.2" evidence="1"/>
<dbReference type="InterPro" id="IPR035434">
    <property type="entry name" value="GCL_bact_plant"/>
</dbReference>
<dbReference type="SUPFAM" id="SSF55931">
    <property type="entry name" value="Glutamine synthetase/guanido kinase"/>
    <property type="match status" value="1"/>
</dbReference>
<dbReference type="EMBL" id="CP066294">
    <property type="protein sequence ID" value="QQL46788.1"/>
    <property type="molecule type" value="Genomic_DNA"/>
</dbReference>
<evidence type="ECO:0000313" key="7">
    <source>
        <dbReference type="Proteomes" id="UP000595884"/>
    </source>
</evidence>
<name>A0AAX1K170_STRMG</name>
<dbReference type="GO" id="GO:0006750">
    <property type="term" value="P:glutathione biosynthetic process"/>
    <property type="evidence" value="ECO:0007669"/>
    <property type="project" value="InterPro"/>
</dbReference>
<keyword evidence="2" id="KW-0436">Ligase</keyword>
<evidence type="ECO:0000256" key="4">
    <source>
        <dbReference type="ARBA" id="ARBA00022840"/>
    </source>
</evidence>
<dbReference type="Proteomes" id="UP000595884">
    <property type="component" value="Chromosome"/>
</dbReference>
<accession>A0AAX1K170</accession>
<dbReference type="PANTHER" id="PTHR34378:SF1">
    <property type="entry name" value="GLUTAMATE--CYSTEINE LIGASE, CHLOROPLASTIC"/>
    <property type="match status" value="1"/>
</dbReference>
<evidence type="ECO:0000256" key="1">
    <source>
        <dbReference type="ARBA" id="ARBA00012220"/>
    </source>
</evidence>
<evidence type="ECO:0000313" key="6">
    <source>
        <dbReference type="EMBL" id="QQL46788.1"/>
    </source>
</evidence>
<dbReference type="InterPro" id="IPR006336">
    <property type="entry name" value="GCS2"/>
</dbReference>
<gene>
    <name evidence="6" type="ORF">IGS65_006795</name>
</gene>
<proteinExistence type="predicted"/>
<evidence type="ECO:0000256" key="2">
    <source>
        <dbReference type="ARBA" id="ARBA00022598"/>
    </source>
</evidence>
<dbReference type="GO" id="GO:0005524">
    <property type="term" value="F:ATP binding"/>
    <property type="evidence" value="ECO:0007669"/>
    <property type="project" value="UniProtKB-KW"/>
</dbReference>
<protein>
    <recommendedName>
        <fullName evidence="1">glutamate--cysteine ligase</fullName>
        <ecNumber evidence="1">6.3.2.2</ecNumber>
    </recommendedName>
</protein>
<keyword evidence="3" id="KW-0547">Nucleotide-binding</keyword>
<keyword evidence="4" id="KW-0067">ATP-binding</keyword>
<sequence length="428" mass="50525">MTKAVDLLKKRYLDNIQDKPESYIGVELEFPIVNLSHQATDITVTKSVMFHLKESLFFEVERYDQDGCPVQLIDRKSEDRILFEVSYNTIEFAFGKAKKIQDIEERFNQYMKVIQAFLKPYNHAIQGFGVHPYWYLNDNRAVKLPRYQMLLNFLALSGNKKDSFFHGFPQYGSFICGNQVQLDVSKSNYLRVINAFNKIEAVKAYLFANSEFWGQNWSTKISRDIFWENSMHGVFEENVGVNKISFETEEDFFNYLANSALFTAERETEILYFEPIRVKDYLGQEEISAWDLSGQQHYILPDEADFANHRSYQYQNLTKRGTVEFRSVCTQPLERTFVPIAFHVGLLENLDELEKLLEKSDFLQFYNHDYKFIRRQFSQKVITQEAKRFISVFSEAVLECCERGLKRRGLGEERYIKEIKQKKSEKSY</sequence>
<dbReference type="RefSeq" id="WP_168742290.1">
    <property type="nucleotide sequence ID" value="NZ_CP066294.2"/>
</dbReference>
<dbReference type="GO" id="GO:0004357">
    <property type="term" value="F:glutamate-cysteine ligase activity"/>
    <property type="evidence" value="ECO:0007669"/>
    <property type="project" value="InterPro"/>
</dbReference>